<evidence type="ECO:0000259" key="2">
    <source>
        <dbReference type="Pfam" id="PF07859"/>
    </source>
</evidence>
<feature type="domain" description="Alpha/beta hydrolase fold-3" evidence="2">
    <location>
        <begin position="95"/>
        <end position="316"/>
    </location>
</feature>
<dbReference type="PANTHER" id="PTHR48081">
    <property type="entry name" value="AB HYDROLASE SUPERFAMILY PROTEIN C4A8.06C"/>
    <property type="match status" value="1"/>
</dbReference>
<keyword evidence="1 3" id="KW-0378">Hydrolase</keyword>
<dbReference type="EMBL" id="MCGE01000037">
    <property type="protein sequence ID" value="ORZ06894.1"/>
    <property type="molecule type" value="Genomic_DNA"/>
</dbReference>
<reference evidence="3 4" key="1">
    <citation type="submission" date="2016-07" db="EMBL/GenBank/DDBJ databases">
        <title>Pervasive Adenine N6-methylation of Active Genes in Fungi.</title>
        <authorList>
            <consortium name="DOE Joint Genome Institute"/>
            <person name="Mondo S.J."/>
            <person name="Dannebaum R.O."/>
            <person name="Kuo R.C."/>
            <person name="Labutti K."/>
            <person name="Haridas S."/>
            <person name="Kuo A."/>
            <person name="Salamov A."/>
            <person name="Ahrendt S.R."/>
            <person name="Lipzen A."/>
            <person name="Sullivan W."/>
            <person name="Andreopoulos W.B."/>
            <person name="Clum A."/>
            <person name="Lindquist E."/>
            <person name="Daum C."/>
            <person name="Ramamoorthy G.K."/>
            <person name="Gryganskyi A."/>
            <person name="Culley D."/>
            <person name="Magnuson J.K."/>
            <person name="James T.Y."/>
            <person name="O'Malley M.A."/>
            <person name="Stajich J.E."/>
            <person name="Spatafora J.W."/>
            <person name="Visel A."/>
            <person name="Grigoriev I.V."/>
        </authorList>
    </citation>
    <scope>NUCLEOTIDE SEQUENCE [LARGE SCALE GENOMIC DNA]</scope>
    <source>
        <strain evidence="3 4">NRRL 1336</strain>
    </source>
</reference>
<dbReference type="SUPFAM" id="SSF53474">
    <property type="entry name" value="alpha/beta-Hydrolases"/>
    <property type="match status" value="1"/>
</dbReference>
<evidence type="ECO:0000313" key="3">
    <source>
        <dbReference type="EMBL" id="ORZ06894.1"/>
    </source>
</evidence>
<comment type="caution">
    <text evidence="3">The sequence shown here is derived from an EMBL/GenBank/DDBJ whole genome shotgun (WGS) entry which is preliminary data.</text>
</comment>
<dbReference type="PANTHER" id="PTHR48081:SF8">
    <property type="entry name" value="ALPHA_BETA HYDROLASE FOLD-3 DOMAIN-CONTAINING PROTEIN-RELATED"/>
    <property type="match status" value="1"/>
</dbReference>
<dbReference type="STRING" id="90262.A0A1X2I0V0"/>
<accession>A0A1X2I0V0</accession>
<name>A0A1X2I0V0_9FUNG</name>
<dbReference type="OrthoDB" id="408631at2759"/>
<sequence length="339" mass="36818">MTKLATATAAPAAPAYAKMIAEMNAAGFSLRSTPLLDLRAYGNLPVPLPGGVAMPQTAPVEEKIIPTDAENGTGTVTLTVLRPVGTENEILPVAIYLHGGAWCVGSLMNTEKFVKDVVVKANTVVIYVEYSLSPEVKFPVALEEIYSSILWVKENAASINVDPSKISVFGDSAGGALTASVAILLKQRGHSDVMKNQILIYPAVAHNHDQYESVSLYGKGDYILSYDDMIYVSKLYHDSKYNKMNDDGGWCYGPENVLNAPLLARKDELEDLPRCLVVTAECDVLRDESEHYARQLTAAGVDTCAVRFIGAVHGFITKTDLDTPQYRQGVQAIVDFLKE</sequence>
<dbReference type="InterPro" id="IPR029058">
    <property type="entry name" value="AB_hydrolase_fold"/>
</dbReference>
<dbReference type="Gene3D" id="3.40.50.1820">
    <property type="entry name" value="alpha/beta hydrolase"/>
    <property type="match status" value="1"/>
</dbReference>
<dbReference type="Pfam" id="PF07859">
    <property type="entry name" value="Abhydrolase_3"/>
    <property type="match status" value="1"/>
</dbReference>
<organism evidence="3 4">
    <name type="scientific">Absidia repens</name>
    <dbReference type="NCBI Taxonomy" id="90262"/>
    <lineage>
        <taxon>Eukaryota</taxon>
        <taxon>Fungi</taxon>
        <taxon>Fungi incertae sedis</taxon>
        <taxon>Mucoromycota</taxon>
        <taxon>Mucoromycotina</taxon>
        <taxon>Mucoromycetes</taxon>
        <taxon>Mucorales</taxon>
        <taxon>Cunninghamellaceae</taxon>
        <taxon>Absidia</taxon>
    </lineage>
</organism>
<evidence type="ECO:0000256" key="1">
    <source>
        <dbReference type="ARBA" id="ARBA00022801"/>
    </source>
</evidence>
<keyword evidence="4" id="KW-1185">Reference proteome</keyword>
<protein>
    <submittedName>
        <fullName evidence="3">Alpha/beta hydrolase fold-domain-containing protein</fullName>
    </submittedName>
</protein>
<gene>
    <name evidence="3" type="ORF">BCR42DRAFT_426668</name>
</gene>
<dbReference type="InterPro" id="IPR050300">
    <property type="entry name" value="GDXG_lipolytic_enzyme"/>
</dbReference>
<dbReference type="GO" id="GO:0016787">
    <property type="term" value="F:hydrolase activity"/>
    <property type="evidence" value="ECO:0007669"/>
    <property type="project" value="UniProtKB-KW"/>
</dbReference>
<dbReference type="AlphaFoldDB" id="A0A1X2I0V0"/>
<dbReference type="Proteomes" id="UP000193560">
    <property type="component" value="Unassembled WGS sequence"/>
</dbReference>
<dbReference type="InterPro" id="IPR013094">
    <property type="entry name" value="AB_hydrolase_3"/>
</dbReference>
<evidence type="ECO:0000313" key="4">
    <source>
        <dbReference type="Proteomes" id="UP000193560"/>
    </source>
</evidence>
<proteinExistence type="predicted"/>